<dbReference type="CDD" id="cd00265">
    <property type="entry name" value="MADS_MEF2_like"/>
    <property type="match status" value="1"/>
</dbReference>
<feature type="domain" description="K-box" evidence="7">
    <location>
        <begin position="87"/>
        <end position="183"/>
    </location>
</feature>
<evidence type="ECO:0000256" key="3">
    <source>
        <dbReference type="ARBA" id="ARBA00023125"/>
    </source>
</evidence>
<keyword evidence="2" id="KW-0805">Transcription regulation</keyword>
<evidence type="ECO:0000259" key="7">
    <source>
        <dbReference type="PROSITE" id="PS51297"/>
    </source>
</evidence>
<dbReference type="AlphaFoldDB" id="A0ABD3TFC3"/>
<dbReference type="Pfam" id="PF00319">
    <property type="entry name" value="SRF-TF"/>
    <property type="match status" value="1"/>
</dbReference>
<evidence type="ECO:0000256" key="1">
    <source>
        <dbReference type="ARBA" id="ARBA00004123"/>
    </source>
</evidence>
<evidence type="ECO:0000256" key="5">
    <source>
        <dbReference type="ARBA" id="ARBA00023242"/>
    </source>
</evidence>
<name>A0ABD3TFC3_9LAMI</name>
<dbReference type="InterPro" id="IPR002100">
    <property type="entry name" value="TF_MADSbox"/>
</dbReference>
<dbReference type="GO" id="GO:0005634">
    <property type="term" value="C:nucleus"/>
    <property type="evidence" value="ECO:0007669"/>
    <property type="project" value="UniProtKB-SubCell"/>
</dbReference>
<dbReference type="InterPro" id="IPR036879">
    <property type="entry name" value="TF_MADSbox_sf"/>
</dbReference>
<accession>A0ABD3TFC3</accession>
<sequence length="208" mass="23575">MGRKKLEIKRIEDKSARQVTFSKRRNGLLKKAKELSVLCEVEVGVIIFSNRGKLYNYCSTNSLPGILKRYHSRGEVEPIASTGVSDTQEQNSKYAGFLTSGELLQIVERQSLYPLELDEPCIDELSVNDLVHLENQLESALIQTRSTKTHLLLESISSLNEKEKTLAEEKRLLEEKIALIRKDSGRTNKVIIDLNVLADCQMTGEQQR</sequence>
<dbReference type="InterPro" id="IPR002487">
    <property type="entry name" value="TF_Kbox"/>
</dbReference>
<keyword evidence="3" id="KW-0238">DNA-binding</keyword>
<evidence type="ECO:0000259" key="6">
    <source>
        <dbReference type="PROSITE" id="PS50066"/>
    </source>
</evidence>
<dbReference type="Pfam" id="PF01486">
    <property type="entry name" value="K-box"/>
    <property type="match status" value="1"/>
</dbReference>
<dbReference type="SMART" id="SM00432">
    <property type="entry name" value="MADS"/>
    <property type="match status" value="1"/>
</dbReference>
<proteinExistence type="predicted"/>
<keyword evidence="5" id="KW-0539">Nucleus</keyword>
<protein>
    <submittedName>
        <fullName evidence="8">Uncharacterized protein</fullName>
    </submittedName>
</protein>
<dbReference type="PROSITE" id="PS50066">
    <property type="entry name" value="MADS_BOX_2"/>
    <property type="match status" value="1"/>
</dbReference>
<evidence type="ECO:0000256" key="4">
    <source>
        <dbReference type="ARBA" id="ARBA00023163"/>
    </source>
</evidence>
<keyword evidence="9" id="KW-1185">Reference proteome</keyword>
<dbReference type="PANTHER" id="PTHR48019">
    <property type="entry name" value="SERUM RESPONSE FACTOR HOMOLOG"/>
    <property type="match status" value="1"/>
</dbReference>
<reference evidence="8 9" key="1">
    <citation type="submission" date="2024-12" db="EMBL/GenBank/DDBJ databases">
        <title>The unique morphological basis and parallel evolutionary history of personate flowers in Penstemon.</title>
        <authorList>
            <person name="Depatie T.H."/>
            <person name="Wessinger C.A."/>
        </authorList>
    </citation>
    <scope>NUCLEOTIDE SEQUENCE [LARGE SCALE GENOMIC DNA]</scope>
    <source>
        <strain evidence="8">WTNN_2</strain>
        <tissue evidence="8">Leaf</tissue>
    </source>
</reference>
<dbReference type="SUPFAM" id="SSF55455">
    <property type="entry name" value="SRF-like"/>
    <property type="match status" value="1"/>
</dbReference>
<dbReference type="Proteomes" id="UP001634393">
    <property type="component" value="Unassembled WGS sequence"/>
</dbReference>
<evidence type="ECO:0000313" key="8">
    <source>
        <dbReference type="EMBL" id="KAL3835715.1"/>
    </source>
</evidence>
<comment type="subcellular location">
    <subcellularLocation>
        <location evidence="1">Nucleus</location>
    </subcellularLocation>
</comment>
<gene>
    <name evidence="8" type="ORF">ACJIZ3_010451</name>
</gene>
<keyword evidence="4" id="KW-0804">Transcription</keyword>
<dbReference type="PRINTS" id="PR00404">
    <property type="entry name" value="MADSDOMAIN"/>
</dbReference>
<dbReference type="PROSITE" id="PS00350">
    <property type="entry name" value="MADS_BOX_1"/>
    <property type="match status" value="1"/>
</dbReference>
<dbReference type="Gene3D" id="3.40.1810.10">
    <property type="entry name" value="Transcription factor, MADS-box"/>
    <property type="match status" value="1"/>
</dbReference>
<dbReference type="PROSITE" id="PS51297">
    <property type="entry name" value="K_BOX"/>
    <property type="match status" value="1"/>
</dbReference>
<dbReference type="InterPro" id="IPR033896">
    <property type="entry name" value="MEF2-like_N"/>
</dbReference>
<comment type="caution">
    <text evidence="8">The sequence shown here is derived from an EMBL/GenBank/DDBJ whole genome shotgun (WGS) entry which is preliminary data.</text>
</comment>
<dbReference type="GO" id="GO:0003677">
    <property type="term" value="F:DNA binding"/>
    <property type="evidence" value="ECO:0007669"/>
    <property type="project" value="UniProtKB-KW"/>
</dbReference>
<dbReference type="EMBL" id="JBJXBP010000004">
    <property type="protein sequence ID" value="KAL3835715.1"/>
    <property type="molecule type" value="Genomic_DNA"/>
</dbReference>
<organism evidence="8 9">
    <name type="scientific">Penstemon smallii</name>
    <dbReference type="NCBI Taxonomy" id="265156"/>
    <lineage>
        <taxon>Eukaryota</taxon>
        <taxon>Viridiplantae</taxon>
        <taxon>Streptophyta</taxon>
        <taxon>Embryophyta</taxon>
        <taxon>Tracheophyta</taxon>
        <taxon>Spermatophyta</taxon>
        <taxon>Magnoliopsida</taxon>
        <taxon>eudicotyledons</taxon>
        <taxon>Gunneridae</taxon>
        <taxon>Pentapetalae</taxon>
        <taxon>asterids</taxon>
        <taxon>lamiids</taxon>
        <taxon>Lamiales</taxon>
        <taxon>Plantaginaceae</taxon>
        <taxon>Cheloneae</taxon>
        <taxon>Penstemon</taxon>
    </lineage>
</organism>
<dbReference type="InterPro" id="IPR050142">
    <property type="entry name" value="MADS-box/MEF2_TF"/>
</dbReference>
<evidence type="ECO:0000256" key="2">
    <source>
        <dbReference type="ARBA" id="ARBA00023015"/>
    </source>
</evidence>
<feature type="domain" description="MADS-box" evidence="6">
    <location>
        <begin position="1"/>
        <end position="61"/>
    </location>
</feature>
<evidence type="ECO:0000313" key="9">
    <source>
        <dbReference type="Proteomes" id="UP001634393"/>
    </source>
</evidence>